<evidence type="ECO:0000256" key="9">
    <source>
        <dbReference type="ARBA" id="ARBA00047885"/>
    </source>
</evidence>
<dbReference type="GO" id="GO:0032259">
    <property type="term" value="P:methylation"/>
    <property type="evidence" value="ECO:0007669"/>
    <property type="project" value="UniProtKB-KW"/>
</dbReference>
<keyword evidence="13" id="KW-1185">Reference proteome</keyword>
<organism evidence="12 13">
    <name type="scientific">Ephemerocybe angulata</name>
    <dbReference type="NCBI Taxonomy" id="980116"/>
    <lineage>
        <taxon>Eukaryota</taxon>
        <taxon>Fungi</taxon>
        <taxon>Dikarya</taxon>
        <taxon>Basidiomycota</taxon>
        <taxon>Agaricomycotina</taxon>
        <taxon>Agaricomycetes</taxon>
        <taxon>Agaricomycetidae</taxon>
        <taxon>Agaricales</taxon>
        <taxon>Agaricineae</taxon>
        <taxon>Psathyrellaceae</taxon>
        <taxon>Ephemerocybe</taxon>
    </lineage>
</organism>
<name>A0A8H5EX03_9AGAR</name>
<feature type="binding site" evidence="11">
    <location>
        <position position="83"/>
    </location>
    <ligand>
        <name>S-adenosyl-L-methionine</name>
        <dbReference type="ChEBI" id="CHEBI:59789"/>
    </ligand>
</feature>
<dbReference type="PIRSF" id="PIRSF016958">
    <property type="entry name" value="DUF858_MeTrfase_lik"/>
    <property type="match status" value="1"/>
</dbReference>
<keyword evidence="4 11" id="KW-0949">S-adenosyl-L-methionine</keyword>
<dbReference type="SUPFAM" id="SSF53335">
    <property type="entry name" value="S-adenosyl-L-methionine-dependent methyltransferases"/>
    <property type="match status" value="1"/>
</dbReference>
<accession>A0A8H5EX03</accession>
<dbReference type="Gene3D" id="3.40.50.150">
    <property type="entry name" value="Vaccinia Virus protein VP39"/>
    <property type="match status" value="1"/>
</dbReference>
<comment type="catalytic activity">
    <reaction evidence="9">
        <text>N-terminal L-prolyl-L-prolyl-L-lysyl-[protein] + 2 S-adenosyl-L-methionine = N-terminal N,N-dimethyl-L-prolyl-L-prolyl-L-lysyl-[protein] + 2 S-adenosyl-L-homocysteine + 2 H(+)</text>
        <dbReference type="Rhea" id="RHEA:54736"/>
        <dbReference type="Rhea" id="RHEA-COMP:13787"/>
        <dbReference type="Rhea" id="RHEA-COMP:13974"/>
        <dbReference type="ChEBI" id="CHEBI:15378"/>
        <dbReference type="ChEBI" id="CHEBI:57856"/>
        <dbReference type="ChEBI" id="CHEBI:59789"/>
        <dbReference type="ChEBI" id="CHEBI:138059"/>
        <dbReference type="ChEBI" id="CHEBI:138318"/>
        <dbReference type="EC" id="2.1.1.244"/>
    </reaction>
</comment>
<comment type="similarity">
    <text evidence="1">Belongs to the methyltransferase superfamily. NTM1 family.</text>
</comment>
<dbReference type="OrthoDB" id="1298661at2759"/>
<evidence type="ECO:0000313" key="13">
    <source>
        <dbReference type="Proteomes" id="UP000541558"/>
    </source>
</evidence>
<evidence type="ECO:0000256" key="7">
    <source>
        <dbReference type="ARBA" id="ARBA00043129"/>
    </source>
</evidence>
<keyword evidence="2" id="KW-0489">Methyltransferase</keyword>
<dbReference type="Proteomes" id="UP000541558">
    <property type="component" value="Unassembled WGS sequence"/>
</dbReference>
<dbReference type="GO" id="GO:0005737">
    <property type="term" value="C:cytoplasm"/>
    <property type="evidence" value="ECO:0007669"/>
    <property type="project" value="TreeGrafter"/>
</dbReference>
<evidence type="ECO:0000256" key="5">
    <source>
        <dbReference type="ARBA" id="ARBA00039112"/>
    </source>
</evidence>
<dbReference type="InterPro" id="IPR029063">
    <property type="entry name" value="SAM-dependent_MTases_sf"/>
</dbReference>
<dbReference type="PANTHER" id="PTHR12753:SF0">
    <property type="entry name" value="ALPHA N-TERMINAL PROTEIN METHYLTRANSFERASE 1"/>
    <property type="match status" value="1"/>
</dbReference>
<reference evidence="12 13" key="1">
    <citation type="journal article" date="2020" name="ISME J.">
        <title>Uncovering the hidden diversity of litter-decomposition mechanisms in mushroom-forming fungi.</title>
        <authorList>
            <person name="Floudas D."/>
            <person name="Bentzer J."/>
            <person name="Ahren D."/>
            <person name="Johansson T."/>
            <person name="Persson P."/>
            <person name="Tunlid A."/>
        </authorList>
    </citation>
    <scope>NUCLEOTIDE SEQUENCE [LARGE SCALE GENOMIC DNA]</scope>
    <source>
        <strain evidence="12 13">CBS 175.51</strain>
    </source>
</reference>
<dbReference type="Pfam" id="PF05891">
    <property type="entry name" value="Methyltransf_PK"/>
    <property type="match status" value="1"/>
</dbReference>
<evidence type="ECO:0000256" key="1">
    <source>
        <dbReference type="ARBA" id="ARBA00009059"/>
    </source>
</evidence>
<dbReference type="EC" id="2.1.1.244" evidence="5"/>
<evidence type="ECO:0000256" key="8">
    <source>
        <dbReference type="ARBA" id="ARBA00047306"/>
    </source>
</evidence>
<evidence type="ECO:0000256" key="3">
    <source>
        <dbReference type="ARBA" id="ARBA00022679"/>
    </source>
</evidence>
<evidence type="ECO:0000256" key="10">
    <source>
        <dbReference type="ARBA" id="ARBA00048167"/>
    </source>
</evidence>
<dbReference type="PANTHER" id="PTHR12753">
    <property type="entry name" value="AD-003 - RELATED"/>
    <property type="match status" value="1"/>
</dbReference>
<comment type="catalytic activity">
    <reaction evidence="8">
        <text>N-terminal L-seryl-L-prolyl-L-lysyl-[protein] + 3 S-adenosyl-L-methionine = N-terminal N,N,N-trimethyl-L-seryl-L-prolyl-L-lysyl-[protein] + 3 S-adenosyl-L-homocysteine + 3 H(+)</text>
        <dbReference type="Rhea" id="RHEA:54724"/>
        <dbReference type="Rhea" id="RHEA-COMP:13789"/>
        <dbReference type="Rhea" id="RHEA-COMP:13973"/>
        <dbReference type="ChEBI" id="CHEBI:15378"/>
        <dbReference type="ChEBI" id="CHEBI:57856"/>
        <dbReference type="ChEBI" id="CHEBI:59789"/>
        <dbReference type="ChEBI" id="CHEBI:138061"/>
        <dbReference type="ChEBI" id="CHEBI:138317"/>
        <dbReference type="EC" id="2.1.1.244"/>
    </reaction>
</comment>
<feature type="binding site" evidence="11">
    <location>
        <position position="188"/>
    </location>
    <ligand>
        <name>S-adenosyl-L-methionine</name>
        <dbReference type="ChEBI" id="CHEBI:59789"/>
    </ligand>
</feature>
<dbReference type="EMBL" id="JAACJK010000220">
    <property type="protein sequence ID" value="KAF5315715.1"/>
    <property type="molecule type" value="Genomic_DNA"/>
</dbReference>
<evidence type="ECO:0000313" key="12">
    <source>
        <dbReference type="EMBL" id="KAF5315715.1"/>
    </source>
</evidence>
<sequence length="284" mass="31363">MAEETPDVEEGIVYWENQPASYDGVLGGYGKGSLPRIESLGSRQFLLGLYPELSTVPSAYKPLNSPEHPKRVRALDVGAGVGRVTSDTLLHLVSDVVLLEPVGPFVQEALQRARASAAPESTPSANSEDRSFWPGLADHSKSATILQGTLQEFDPLNPHRVAFLDRLGYQPPRPEDDINLGFDIIWCQWCLGHLSDADLVAFFKRSHAALKKDNPRSLIVVKENLCPDLPGKARTVFDEQDSSLTRSDLAWKSIFEEAGLKVIRQKVQEGLPGELYAVKMYALR</sequence>
<evidence type="ECO:0000256" key="4">
    <source>
        <dbReference type="ARBA" id="ARBA00022691"/>
    </source>
</evidence>
<evidence type="ECO:0000256" key="11">
    <source>
        <dbReference type="PIRSR" id="PIRSR016958-1"/>
    </source>
</evidence>
<dbReference type="GO" id="GO:0071885">
    <property type="term" value="F:N-terminal protein N-methyltransferase activity"/>
    <property type="evidence" value="ECO:0007669"/>
    <property type="project" value="UniProtKB-EC"/>
</dbReference>
<comment type="caution">
    <text evidence="12">The sequence shown here is derived from an EMBL/GenBank/DDBJ whole genome shotgun (WGS) entry which is preliminary data.</text>
</comment>
<keyword evidence="3" id="KW-0808">Transferase</keyword>
<proteinExistence type="inferred from homology"/>
<feature type="binding site" evidence="11">
    <location>
        <position position="78"/>
    </location>
    <ligand>
        <name>S-adenosyl-L-methionine</name>
        <dbReference type="ChEBI" id="CHEBI:59789"/>
    </ligand>
</feature>
<feature type="binding site" evidence="11">
    <location>
        <begin position="150"/>
        <end position="151"/>
    </location>
    <ligand>
        <name>S-adenosyl-L-methionine</name>
        <dbReference type="ChEBI" id="CHEBI:59789"/>
    </ligand>
</feature>
<protein>
    <recommendedName>
        <fullName evidence="6">Alpha N-terminal protein methyltransferase 1</fullName>
        <ecNumber evidence="5">2.1.1.244</ecNumber>
    </recommendedName>
    <alternativeName>
        <fullName evidence="7">X-Pro-Lys N-terminal protein methyltransferase 1</fullName>
    </alternativeName>
</protein>
<comment type="catalytic activity">
    <reaction evidence="10">
        <text>N-terminal L-alanyl-L-prolyl-L-lysyl-[protein] + 3 S-adenosyl-L-methionine = N-terminal N,N,N-trimethyl-L-alanyl-L-prolyl-L-lysyl-[protein] + 3 S-adenosyl-L-homocysteine + 3 H(+)</text>
        <dbReference type="Rhea" id="RHEA:54712"/>
        <dbReference type="Rhea" id="RHEA-COMP:13785"/>
        <dbReference type="Rhea" id="RHEA-COMP:13971"/>
        <dbReference type="ChEBI" id="CHEBI:15378"/>
        <dbReference type="ChEBI" id="CHEBI:57856"/>
        <dbReference type="ChEBI" id="CHEBI:59789"/>
        <dbReference type="ChEBI" id="CHEBI:138057"/>
        <dbReference type="ChEBI" id="CHEBI:138315"/>
        <dbReference type="EC" id="2.1.1.244"/>
    </reaction>
</comment>
<gene>
    <name evidence="12" type="ORF">D9611_004741</name>
</gene>
<evidence type="ECO:0000256" key="6">
    <source>
        <dbReference type="ARBA" id="ARBA00039449"/>
    </source>
</evidence>
<dbReference type="AlphaFoldDB" id="A0A8H5EX03"/>
<evidence type="ECO:0000256" key="2">
    <source>
        <dbReference type="ARBA" id="ARBA00022603"/>
    </source>
</evidence>
<dbReference type="InterPro" id="IPR008576">
    <property type="entry name" value="MeTrfase_NTM1"/>
</dbReference>